<evidence type="ECO:0000313" key="2">
    <source>
        <dbReference type="Proteomes" id="UP000031512"/>
    </source>
</evidence>
<organism evidence="1 2">
    <name type="scientific">Theileria equi strain WA</name>
    <dbReference type="NCBI Taxonomy" id="1537102"/>
    <lineage>
        <taxon>Eukaryota</taxon>
        <taxon>Sar</taxon>
        <taxon>Alveolata</taxon>
        <taxon>Apicomplexa</taxon>
        <taxon>Aconoidasida</taxon>
        <taxon>Piroplasmida</taxon>
        <taxon>Theileriidae</taxon>
        <taxon>Theileria</taxon>
    </lineage>
</organism>
<comment type="caution">
    <text evidence="1">The sequence shown here is derived from an EMBL/GenBank/DDBJ whole genome shotgun (WGS) entry which is preliminary data.</text>
</comment>
<gene>
    <name evidence="1" type="ORF">BEWA_015670</name>
</gene>
<dbReference type="EMBL" id="ACOU01000004">
    <property type="protein sequence ID" value="EKX73006.1"/>
    <property type="molecule type" value="Genomic_DNA"/>
</dbReference>
<reference evidence="1 2" key="1">
    <citation type="journal article" date="2012" name="BMC Genomics">
        <title>Comparative genomic analysis and phylogenetic position of Theileria equi.</title>
        <authorList>
            <person name="Kappmeyer L.S."/>
            <person name="Thiagarajan M."/>
            <person name="Herndon D.R."/>
            <person name="Ramsay J.D."/>
            <person name="Caler E."/>
            <person name="Djikeng A."/>
            <person name="Gillespie J.J."/>
            <person name="Lau A.O."/>
            <person name="Roalson E.H."/>
            <person name="Silva J.C."/>
            <person name="Silva M.G."/>
            <person name="Suarez C.E."/>
            <person name="Ueti M.W."/>
            <person name="Nene V.M."/>
            <person name="Mealey R.H."/>
            <person name="Knowles D.P."/>
            <person name="Brayton K.A."/>
        </authorList>
    </citation>
    <scope>NUCLEOTIDE SEQUENCE [LARGE SCALE GENOMIC DNA]</scope>
    <source>
        <strain evidence="1 2">WA</strain>
    </source>
</reference>
<protein>
    <submittedName>
        <fullName evidence="1">Uncharacterized protein</fullName>
    </submittedName>
</protein>
<evidence type="ECO:0000313" key="1">
    <source>
        <dbReference type="EMBL" id="EKX73006.1"/>
    </source>
</evidence>
<dbReference type="KEGG" id="beq:BEWA_015670"/>
<proteinExistence type="predicted"/>
<sequence>MAYRYMRHGLYTRRKKLTENGFRPFVDDLMWNITDWHYKYYMNKVARASLLTKQREIEEIYQCIKGNDNMFLRTATPNIVPYRKQSNPFCSKSQNMSGWEFEHRTFLKTPKPYRNRKIGGTVISVPKMPKH</sequence>
<dbReference type="RefSeq" id="XP_004832458.1">
    <property type="nucleotide sequence ID" value="XM_004832401.1"/>
</dbReference>
<accession>L1LCD5</accession>
<dbReference type="AlphaFoldDB" id="L1LCD5"/>
<name>L1LCD5_THEEQ</name>
<dbReference type="eggNOG" id="ENOG502SVUZ">
    <property type="taxonomic scope" value="Eukaryota"/>
</dbReference>
<dbReference type="Proteomes" id="UP000031512">
    <property type="component" value="Unassembled WGS sequence"/>
</dbReference>
<dbReference type="VEuPathDB" id="PiroplasmaDB:BEWA_015670"/>
<keyword evidence="2" id="KW-1185">Reference proteome</keyword>
<dbReference type="GeneID" id="15802670"/>
<dbReference type="OrthoDB" id="413777at2759"/>